<accession>A0A1I5L8B8</accession>
<evidence type="ECO:0000313" key="2">
    <source>
        <dbReference type="EMBL" id="SFO93589.1"/>
    </source>
</evidence>
<dbReference type="InterPro" id="IPR013041">
    <property type="entry name" value="Clathrin_app_Ig-like_sf"/>
</dbReference>
<dbReference type="EMBL" id="FOWR01000005">
    <property type="protein sequence ID" value="SFO93589.1"/>
    <property type="molecule type" value="Genomic_DNA"/>
</dbReference>
<sequence length="259" mass="29116">MMFKPLFSSRAVLTLLFPLAIVLSPTLAAKEFGDIQQYHENIQPSGSEGIINTSVTATTNAEGVVYLPAYEKGELANYEVLSGTLIGMPERIDIHGREAYRYRFASSDSLVTLQQTFQVKKLYKEKKAKLKYSHPAGVTRVSYTFTNTSPSTIDDFSTQLSVPKGTELYGVVTPEWSKKKKTFTISKLDDWKVVTVNRSALTAGQDVETKVRLYRPAPNIKWVLWTFVILISGALLWKRRDVLVDEKEAVESAPIEEQK</sequence>
<protein>
    <recommendedName>
        <fullName evidence="4">DUF3324 domain-containing protein</fullName>
    </recommendedName>
</protein>
<organism evidence="2 3">
    <name type="scientific">Enterovibrio norvegicus DSM 15893</name>
    <dbReference type="NCBI Taxonomy" id="1121869"/>
    <lineage>
        <taxon>Bacteria</taxon>
        <taxon>Pseudomonadati</taxon>
        <taxon>Pseudomonadota</taxon>
        <taxon>Gammaproteobacteria</taxon>
        <taxon>Vibrionales</taxon>
        <taxon>Vibrionaceae</taxon>
        <taxon>Enterovibrio</taxon>
    </lineage>
</organism>
<proteinExistence type="predicted"/>
<reference evidence="2 3" key="1">
    <citation type="submission" date="2016-10" db="EMBL/GenBank/DDBJ databases">
        <authorList>
            <person name="de Groot N.N."/>
        </authorList>
    </citation>
    <scope>NUCLEOTIDE SEQUENCE [LARGE SCALE GENOMIC DNA]</scope>
    <source>
        <strain evidence="2 3">DSM 15893</strain>
    </source>
</reference>
<dbReference type="RefSeq" id="WP_074925426.1">
    <property type="nucleotide sequence ID" value="NZ_FOWR01000005.1"/>
</dbReference>
<keyword evidence="1" id="KW-0732">Signal</keyword>
<evidence type="ECO:0008006" key="4">
    <source>
        <dbReference type="Google" id="ProtNLM"/>
    </source>
</evidence>
<name>A0A1I5L8B8_9GAMM</name>
<feature type="signal peptide" evidence="1">
    <location>
        <begin position="1"/>
        <end position="28"/>
    </location>
</feature>
<evidence type="ECO:0000256" key="1">
    <source>
        <dbReference type="SAM" id="SignalP"/>
    </source>
</evidence>
<dbReference type="OrthoDB" id="5916809at2"/>
<dbReference type="Proteomes" id="UP000182692">
    <property type="component" value="Unassembled WGS sequence"/>
</dbReference>
<dbReference type="GeneID" id="35872529"/>
<dbReference type="AlphaFoldDB" id="A0A1I5L8B8"/>
<dbReference type="SUPFAM" id="SSF49348">
    <property type="entry name" value="Clathrin adaptor appendage domain"/>
    <property type="match status" value="1"/>
</dbReference>
<feature type="chain" id="PRO_5010166058" description="DUF3324 domain-containing protein" evidence="1">
    <location>
        <begin position="29"/>
        <end position="259"/>
    </location>
</feature>
<dbReference type="STRING" id="1121869.SAMN03084138_00866"/>
<evidence type="ECO:0000313" key="3">
    <source>
        <dbReference type="Proteomes" id="UP000182692"/>
    </source>
</evidence>
<gene>
    <name evidence="2" type="ORF">SAMN03084138_00866</name>
</gene>